<feature type="region of interest" description="Disordered" evidence="1">
    <location>
        <begin position="308"/>
        <end position="327"/>
    </location>
</feature>
<dbReference type="AlphaFoldDB" id="A0A1N7L516"/>
<dbReference type="RefSeq" id="WP_076450217.1">
    <property type="nucleotide sequence ID" value="NZ_FTOJ01000002.1"/>
</dbReference>
<dbReference type="Proteomes" id="UP000238314">
    <property type="component" value="Unassembled WGS sequence"/>
</dbReference>
<sequence>MYLKKIIIINLTFLNIFFYAQFEKKIIETDSTHVEIIKNSKYKVFNEIYKYKDSIWSKVTFINDTLKLKSKGWTTKQHKRLGFWQEYNEDGDLMYSRDYDKNTCIINSNLYPYHDLLVETKKKADKLILENYGEKFMNNHVIFEFYCSAYENSKYVGSWDEPLTARPNRFIFDYSIRLKKNDKPTYLRIEIDKNGQFVPQEHYYNYAGFEKIKEKNKIFRISKDDAIATANKKGLNSNNSGKVQDYLVWESLKTKEFYNGNFRYYITNLVDKIHYKKSENRKGIIYKFDVYVFNPWTGKFLEKKKMKSIEESGKVSGHTTGLLPDEE</sequence>
<evidence type="ECO:0000256" key="1">
    <source>
        <dbReference type="SAM" id="MobiDB-lite"/>
    </source>
</evidence>
<reference evidence="3" key="2">
    <citation type="submission" date="2017-01" db="EMBL/GenBank/DDBJ databases">
        <authorList>
            <person name="Mah S.A."/>
            <person name="Swanson W.J."/>
            <person name="Moy G.W."/>
            <person name="Vacquier V.D."/>
        </authorList>
    </citation>
    <scope>NUCLEOTIDE SEQUENCE [LARGE SCALE GENOMIC DNA]</scope>
    <source>
        <strain evidence="3">DSM 21068</strain>
    </source>
</reference>
<reference evidence="4" key="3">
    <citation type="submission" date="2017-01" db="EMBL/GenBank/DDBJ databases">
        <authorList>
            <person name="Varghese N."/>
            <person name="Submissions S."/>
        </authorList>
    </citation>
    <scope>NUCLEOTIDE SEQUENCE [LARGE SCALE GENOMIC DNA]</scope>
    <source>
        <strain evidence="4">DSM 21068</strain>
    </source>
</reference>
<evidence type="ECO:0000313" key="2">
    <source>
        <dbReference type="EMBL" id="PQA97371.1"/>
    </source>
</evidence>
<proteinExistence type="predicted"/>
<name>A0A1N7L516_9FLAO</name>
<dbReference type="OrthoDB" id="978875at2"/>
<dbReference type="STRING" id="551459.SAMN05421796_10235"/>
<evidence type="ECO:0000313" key="5">
    <source>
        <dbReference type="Proteomes" id="UP000238314"/>
    </source>
</evidence>
<reference evidence="2 5" key="1">
    <citation type="submission" date="2016-11" db="EMBL/GenBank/DDBJ databases">
        <title>Whole genomes of Flavobacteriaceae.</title>
        <authorList>
            <person name="Stine C."/>
            <person name="Li C."/>
            <person name="Tadesse D."/>
        </authorList>
    </citation>
    <scope>NUCLEOTIDE SEQUENCE [LARGE SCALE GENOMIC DNA]</scope>
    <source>
        <strain evidence="2 5">DSM 21068</strain>
    </source>
</reference>
<dbReference type="EMBL" id="MUGO01000002">
    <property type="protein sequence ID" value="PQA97371.1"/>
    <property type="molecule type" value="Genomic_DNA"/>
</dbReference>
<organism evidence="3 4">
    <name type="scientific">Chryseobacterium piscicola</name>
    <dbReference type="NCBI Taxonomy" id="551459"/>
    <lineage>
        <taxon>Bacteria</taxon>
        <taxon>Pseudomonadati</taxon>
        <taxon>Bacteroidota</taxon>
        <taxon>Flavobacteriia</taxon>
        <taxon>Flavobacteriales</taxon>
        <taxon>Weeksellaceae</taxon>
        <taxon>Chryseobacterium group</taxon>
        <taxon>Chryseobacterium</taxon>
    </lineage>
</organism>
<protein>
    <submittedName>
        <fullName evidence="3">Uncharacterized protein</fullName>
    </submittedName>
</protein>
<gene>
    <name evidence="2" type="ORF">B0A70_01515</name>
    <name evidence="3" type="ORF">SAMN05421796_10235</name>
</gene>
<dbReference type="EMBL" id="FTOJ01000002">
    <property type="protein sequence ID" value="SIS68938.1"/>
    <property type="molecule type" value="Genomic_DNA"/>
</dbReference>
<evidence type="ECO:0000313" key="3">
    <source>
        <dbReference type="EMBL" id="SIS68938.1"/>
    </source>
</evidence>
<accession>A0A1N7L516</accession>
<evidence type="ECO:0000313" key="4">
    <source>
        <dbReference type="Proteomes" id="UP000186246"/>
    </source>
</evidence>
<dbReference type="Proteomes" id="UP000186246">
    <property type="component" value="Unassembled WGS sequence"/>
</dbReference>
<keyword evidence="5" id="KW-1185">Reference proteome</keyword>